<dbReference type="EMBL" id="JAVFWL010000002">
    <property type="protein sequence ID" value="KAK6739102.1"/>
    <property type="molecule type" value="Genomic_DNA"/>
</dbReference>
<sequence length="240" mass="27129">MDIQTMQSLSGHFISLNLLVILLKDLPLLMAACSLNPKLTERILHHHVGSGCYLKPITSVSLSRDVRSFGDVHHFYLVDANVSRADSHGARKALESSLDNFYFTEEQKCCRLGYCMPGLYDQAEPLLPTMKNGVHSSEILLLEEPQKKYKIVTDSTSAGRKWRNQQIKERWRSRIPLRTSSGDSLIVVMPLFLIVVCLICAVGFFNICRDDLMDELHSSGIDVIRSEEGGVKQAPREYEF</sequence>
<proteinExistence type="predicted"/>
<evidence type="ECO:0000313" key="3">
    <source>
        <dbReference type="EMBL" id="KAK6739102.1"/>
    </source>
</evidence>
<organism evidence="3 4">
    <name type="scientific">Necator americanus</name>
    <name type="common">Human hookworm</name>
    <dbReference type="NCBI Taxonomy" id="51031"/>
    <lineage>
        <taxon>Eukaryota</taxon>
        <taxon>Metazoa</taxon>
        <taxon>Ecdysozoa</taxon>
        <taxon>Nematoda</taxon>
        <taxon>Chromadorea</taxon>
        <taxon>Rhabditida</taxon>
        <taxon>Rhabditina</taxon>
        <taxon>Rhabditomorpha</taxon>
        <taxon>Strongyloidea</taxon>
        <taxon>Ancylostomatidae</taxon>
        <taxon>Bunostominae</taxon>
        <taxon>Necator</taxon>
    </lineage>
</organism>
<keyword evidence="4" id="KW-1185">Reference proteome</keyword>
<dbReference type="Proteomes" id="UP001303046">
    <property type="component" value="Unassembled WGS sequence"/>
</dbReference>
<gene>
    <name evidence="3" type="primary">Necator_chrII.g8696</name>
    <name evidence="3" type="ORF">RB195_020901</name>
</gene>
<keyword evidence="2" id="KW-0732">Signal</keyword>
<name>A0ABR1CL39_NECAM</name>
<evidence type="ECO:0000256" key="2">
    <source>
        <dbReference type="SAM" id="SignalP"/>
    </source>
</evidence>
<protein>
    <submittedName>
        <fullName evidence="3">Uncharacterized protein</fullName>
    </submittedName>
</protein>
<feature type="signal peptide" evidence="2">
    <location>
        <begin position="1"/>
        <end position="31"/>
    </location>
</feature>
<keyword evidence="1" id="KW-0812">Transmembrane</keyword>
<evidence type="ECO:0000256" key="1">
    <source>
        <dbReference type="SAM" id="Phobius"/>
    </source>
</evidence>
<comment type="caution">
    <text evidence="3">The sequence shown here is derived from an EMBL/GenBank/DDBJ whole genome shotgun (WGS) entry which is preliminary data.</text>
</comment>
<evidence type="ECO:0000313" key="4">
    <source>
        <dbReference type="Proteomes" id="UP001303046"/>
    </source>
</evidence>
<keyword evidence="1" id="KW-0472">Membrane</keyword>
<feature type="transmembrane region" description="Helical" evidence="1">
    <location>
        <begin position="184"/>
        <end position="205"/>
    </location>
</feature>
<accession>A0ABR1CL39</accession>
<reference evidence="3 4" key="1">
    <citation type="submission" date="2023-08" db="EMBL/GenBank/DDBJ databases">
        <title>A Necator americanus chromosomal reference genome.</title>
        <authorList>
            <person name="Ilik V."/>
            <person name="Petrzelkova K.J."/>
            <person name="Pardy F."/>
            <person name="Fuh T."/>
            <person name="Niatou-Singa F.S."/>
            <person name="Gouil Q."/>
            <person name="Baker L."/>
            <person name="Ritchie M.E."/>
            <person name="Jex A.R."/>
            <person name="Gazzola D."/>
            <person name="Li H."/>
            <person name="Toshio Fujiwara R."/>
            <person name="Zhan B."/>
            <person name="Aroian R.V."/>
            <person name="Pafco B."/>
            <person name="Schwarz E.M."/>
        </authorList>
    </citation>
    <scope>NUCLEOTIDE SEQUENCE [LARGE SCALE GENOMIC DNA]</scope>
    <source>
        <strain evidence="3 4">Aroian</strain>
        <tissue evidence="3">Whole animal</tissue>
    </source>
</reference>
<keyword evidence="1" id="KW-1133">Transmembrane helix</keyword>
<feature type="chain" id="PRO_5045402834" evidence="2">
    <location>
        <begin position="32"/>
        <end position="240"/>
    </location>
</feature>